<evidence type="ECO:0000313" key="2">
    <source>
        <dbReference type="EMBL" id="BAJ28231.1"/>
    </source>
</evidence>
<keyword evidence="3" id="KW-1185">Reference proteome</keyword>
<dbReference type="KEGG" id="ksk:KSE_24140"/>
<feature type="region of interest" description="Disordered" evidence="1">
    <location>
        <begin position="157"/>
        <end position="178"/>
    </location>
</feature>
<feature type="compositionally biased region" description="Pro residues" evidence="1">
    <location>
        <begin position="164"/>
        <end position="178"/>
    </location>
</feature>
<dbReference type="AlphaFoldDB" id="E4NAK0"/>
<dbReference type="RefSeq" id="WP_014135547.1">
    <property type="nucleotide sequence ID" value="NC_016109.1"/>
</dbReference>
<dbReference type="EMBL" id="AP010968">
    <property type="protein sequence ID" value="BAJ28231.1"/>
    <property type="molecule type" value="Genomic_DNA"/>
</dbReference>
<dbReference type="STRING" id="452652.KSE_24140"/>
<evidence type="ECO:0000313" key="3">
    <source>
        <dbReference type="Proteomes" id="UP000007076"/>
    </source>
</evidence>
<reference evidence="2 3" key="1">
    <citation type="journal article" date="2010" name="DNA Res.">
        <title>Genome sequence of Kitasatospora setae NBRC 14216T: an evolutionary snapshot of the family Streptomycetaceae.</title>
        <authorList>
            <person name="Ichikawa N."/>
            <person name="Oguchi A."/>
            <person name="Ikeda H."/>
            <person name="Ishikawa J."/>
            <person name="Kitani S."/>
            <person name="Watanabe Y."/>
            <person name="Nakamura S."/>
            <person name="Katano Y."/>
            <person name="Kishi E."/>
            <person name="Sasagawa M."/>
            <person name="Ankai A."/>
            <person name="Fukui S."/>
            <person name="Hashimoto Y."/>
            <person name="Kamata S."/>
            <person name="Otoguro M."/>
            <person name="Tanikawa S."/>
            <person name="Nihira T."/>
            <person name="Horinouchi S."/>
            <person name="Ohnishi Y."/>
            <person name="Hayakawa M."/>
            <person name="Kuzuyama T."/>
            <person name="Arisawa A."/>
            <person name="Nomoto F."/>
            <person name="Miura H."/>
            <person name="Takahashi Y."/>
            <person name="Fujita N."/>
        </authorList>
    </citation>
    <scope>NUCLEOTIDE SEQUENCE [LARGE SCALE GENOMIC DNA]</scope>
    <source>
        <strain evidence="3">ATCC 33774 / DSM 43861 / JCM 3304 / KCC A-0304 / NBRC 14216 / KM-6054</strain>
    </source>
</reference>
<proteinExistence type="predicted"/>
<organism evidence="2 3">
    <name type="scientific">Kitasatospora setae (strain ATCC 33774 / DSM 43861 / JCM 3304 / KCC A-0304 / NBRC 14216 / KM-6054)</name>
    <name type="common">Streptomyces setae</name>
    <dbReference type="NCBI Taxonomy" id="452652"/>
    <lineage>
        <taxon>Bacteria</taxon>
        <taxon>Bacillati</taxon>
        <taxon>Actinomycetota</taxon>
        <taxon>Actinomycetes</taxon>
        <taxon>Kitasatosporales</taxon>
        <taxon>Streptomycetaceae</taxon>
        <taxon>Kitasatospora</taxon>
    </lineage>
</organism>
<accession>E4NAK0</accession>
<evidence type="ECO:0000256" key="1">
    <source>
        <dbReference type="SAM" id="MobiDB-lite"/>
    </source>
</evidence>
<dbReference type="PATRIC" id="fig|452652.3.peg.2422"/>
<dbReference type="HOGENOM" id="CLU_107607_3_0_11"/>
<protein>
    <submittedName>
        <fullName evidence="2">Uncharacterized protein</fullName>
    </submittedName>
</protein>
<feature type="region of interest" description="Disordered" evidence="1">
    <location>
        <begin position="1"/>
        <end position="22"/>
    </location>
</feature>
<sequence>MSTPTERPPGDTGPGLFPDSNPRNLLPAATYDSVVGTVLDSNPGMDVETARRITGEGIKFTVTAAMNPGLPMAPSRTVDEGWHALILHTAPYAALCAQFGEFVHHYPGYDPDNHDPDVMNRTVRAIGAAGFEVDTGLWRAPTDAGLVSVAANCAHSPCNNTPIQPMPTPQPLPSPRKD</sequence>
<dbReference type="eggNOG" id="COG4278">
    <property type="taxonomic scope" value="Bacteria"/>
</dbReference>
<gene>
    <name evidence="2" type="ordered locus">KSE_24140</name>
</gene>
<name>E4NAK0_KITSK</name>
<dbReference type="Proteomes" id="UP000007076">
    <property type="component" value="Chromosome"/>
</dbReference>